<dbReference type="Gene3D" id="2.60.120.290">
    <property type="entry name" value="Spermadhesin, CUB domain"/>
    <property type="match status" value="1"/>
</dbReference>
<evidence type="ECO:0000256" key="5">
    <source>
        <dbReference type="PROSITE-ProRule" id="PRU00302"/>
    </source>
</evidence>
<name>A0A8T1SF45_CHESE</name>
<dbReference type="SUPFAM" id="SSF57535">
    <property type="entry name" value="Complement control module/SCR domain"/>
    <property type="match status" value="1"/>
</dbReference>
<dbReference type="PANTHER" id="PTHR45656:SF4">
    <property type="entry name" value="PROTEIN CBR-CLEC-78"/>
    <property type="match status" value="1"/>
</dbReference>
<dbReference type="InterPro" id="IPR000436">
    <property type="entry name" value="Sushi_SCR_CCP_dom"/>
</dbReference>
<comment type="caution">
    <text evidence="5">Lacks conserved residue(s) required for the propagation of feature annotation.</text>
</comment>
<feature type="domain" description="Sushi" evidence="7">
    <location>
        <begin position="20"/>
        <end position="81"/>
    </location>
</feature>
<dbReference type="AlphaFoldDB" id="A0A8T1SF45"/>
<dbReference type="Pfam" id="PF00084">
    <property type="entry name" value="Sushi"/>
    <property type="match status" value="1"/>
</dbReference>
<dbReference type="InterPro" id="IPR035976">
    <property type="entry name" value="Sushi/SCR/CCP_sf"/>
</dbReference>
<dbReference type="Gene3D" id="2.10.70.10">
    <property type="entry name" value="Complement Module, domain 1"/>
    <property type="match status" value="1"/>
</dbReference>
<dbReference type="Proteomes" id="UP000765507">
    <property type="component" value="Unassembled WGS sequence"/>
</dbReference>
<feature type="non-terminal residue" evidence="8">
    <location>
        <position position="1"/>
    </location>
</feature>
<feature type="non-terminal residue" evidence="8">
    <location>
        <position position="135"/>
    </location>
</feature>
<sequence length="135" mass="14771">KDNSNKFSILNEGGIKQASNLCPDPGEPENGKRLGSDFSLGATVQFSCDEDYVLQGAKSITCQRIAEVFAAWSDHRPMCKVKTCGSNLQGPSGTFTSPNFPFQYDSNAQCVWVISAINPNKVIQINFEEFDLEIG</sequence>
<dbReference type="InterPro" id="IPR000859">
    <property type="entry name" value="CUB_dom"/>
</dbReference>
<keyword evidence="3" id="KW-0677">Repeat</keyword>
<dbReference type="SUPFAM" id="SSF49854">
    <property type="entry name" value="Spermadhesin, CUB domain"/>
    <property type="match status" value="1"/>
</dbReference>
<evidence type="ECO:0000256" key="4">
    <source>
        <dbReference type="ARBA" id="ARBA00023157"/>
    </source>
</evidence>
<gene>
    <name evidence="8" type="ORF">G0U57_010155</name>
</gene>
<keyword evidence="4" id="KW-1015">Disulfide bond</keyword>
<evidence type="ECO:0000256" key="1">
    <source>
        <dbReference type="ARBA" id="ARBA00022659"/>
    </source>
</evidence>
<dbReference type="PANTHER" id="PTHR45656">
    <property type="entry name" value="PROTEIN CBR-CLEC-78"/>
    <property type="match status" value="1"/>
</dbReference>
<accession>A0A8T1SF45</accession>
<feature type="domain" description="CUB" evidence="6">
    <location>
        <begin position="84"/>
        <end position="135"/>
    </location>
</feature>
<evidence type="ECO:0000259" key="6">
    <source>
        <dbReference type="PROSITE" id="PS01180"/>
    </source>
</evidence>
<dbReference type="CDD" id="cd00033">
    <property type="entry name" value="CCP"/>
    <property type="match status" value="1"/>
</dbReference>
<dbReference type="SMART" id="SM00032">
    <property type="entry name" value="CCP"/>
    <property type="match status" value="1"/>
</dbReference>
<keyword evidence="9" id="KW-1185">Reference proteome</keyword>
<dbReference type="InterPro" id="IPR035914">
    <property type="entry name" value="Sperma_CUB_dom_sf"/>
</dbReference>
<evidence type="ECO:0000313" key="9">
    <source>
        <dbReference type="Proteomes" id="UP000765507"/>
    </source>
</evidence>
<dbReference type="PROSITE" id="PS01180">
    <property type="entry name" value="CUB"/>
    <property type="match status" value="1"/>
</dbReference>
<proteinExistence type="predicted"/>
<reference evidence="8 9" key="1">
    <citation type="journal article" date="2020" name="G3 (Bethesda)">
        <title>Draft Genome of the Common Snapping Turtle, Chelydra serpentina, a Model for Phenotypic Plasticity in Reptiles.</title>
        <authorList>
            <person name="Das D."/>
            <person name="Singh S.K."/>
            <person name="Bierstedt J."/>
            <person name="Erickson A."/>
            <person name="Galli G.L.J."/>
            <person name="Crossley D.A. 2nd"/>
            <person name="Rhen T."/>
        </authorList>
    </citation>
    <scope>NUCLEOTIDE SEQUENCE [LARGE SCALE GENOMIC DNA]</scope>
    <source>
        <strain evidence="8">KW</strain>
    </source>
</reference>
<dbReference type="PROSITE" id="PS50923">
    <property type="entry name" value="SUSHI"/>
    <property type="match status" value="1"/>
</dbReference>
<evidence type="ECO:0000256" key="2">
    <source>
        <dbReference type="ARBA" id="ARBA00022729"/>
    </source>
</evidence>
<keyword evidence="1 5" id="KW-0768">Sushi</keyword>
<evidence type="ECO:0000259" key="7">
    <source>
        <dbReference type="PROSITE" id="PS50923"/>
    </source>
</evidence>
<dbReference type="FunFam" id="2.10.70.10:FF:000002">
    <property type="entry name" value="CUB and Sushi multiple domains 3"/>
    <property type="match status" value="1"/>
</dbReference>
<keyword evidence="2" id="KW-0732">Signal</keyword>
<dbReference type="EMBL" id="JAHGAV010000266">
    <property type="protein sequence ID" value="KAG6927243.1"/>
    <property type="molecule type" value="Genomic_DNA"/>
</dbReference>
<protein>
    <submittedName>
        <fullName evidence="8">CUB and Sushi multiple domains 3</fullName>
    </submittedName>
</protein>
<evidence type="ECO:0000313" key="8">
    <source>
        <dbReference type="EMBL" id="KAG6927243.1"/>
    </source>
</evidence>
<dbReference type="Pfam" id="PF00431">
    <property type="entry name" value="CUB"/>
    <property type="match status" value="1"/>
</dbReference>
<dbReference type="OrthoDB" id="5804959at2759"/>
<comment type="caution">
    <text evidence="8">The sequence shown here is derived from an EMBL/GenBank/DDBJ whole genome shotgun (WGS) entry which is preliminary data.</text>
</comment>
<organism evidence="8 9">
    <name type="scientific">Chelydra serpentina</name>
    <name type="common">Snapping turtle</name>
    <name type="synonym">Testudo serpentina</name>
    <dbReference type="NCBI Taxonomy" id="8475"/>
    <lineage>
        <taxon>Eukaryota</taxon>
        <taxon>Metazoa</taxon>
        <taxon>Chordata</taxon>
        <taxon>Craniata</taxon>
        <taxon>Vertebrata</taxon>
        <taxon>Euteleostomi</taxon>
        <taxon>Archelosauria</taxon>
        <taxon>Testudinata</taxon>
        <taxon>Testudines</taxon>
        <taxon>Cryptodira</taxon>
        <taxon>Durocryptodira</taxon>
        <taxon>Americhelydia</taxon>
        <taxon>Chelydroidea</taxon>
        <taxon>Chelydridae</taxon>
        <taxon>Chelydra</taxon>
    </lineage>
</organism>
<dbReference type="CDD" id="cd00041">
    <property type="entry name" value="CUB"/>
    <property type="match status" value="1"/>
</dbReference>
<dbReference type="InterPro" id="IPR051277">
    <property type="entry name" value="SEZ6_CSMD_C4BPB_Regulators"/>
</dbReference>
<evidence type="ECO:0000256" key="3">
    <source>
        <dbReference type="ARBA" id="ARBA00022737"/>
    </source>
</evidence>